<name>A0A3E5BGF5_BACUN</name>
<dbReference type="Pfam" id="PF08264">
    <property type="entry name" value="Anticodon_1"/>
    <property type="match status" value="1"/>
</dbReference>
<sequence length="990" mass="114051">MEYNFREIEKKWQKRWVENKTYQVTEDETKKKFYVLNMFPYPSGAGLHVGHPLGYIASDIYARYKRLQGFNVLNPMGYDAYGLPAEQYAIQTGQHPAITTVNNINRYREQLDKIGFSFDWNREIRTCEPEYYHWTQWAFQKMFNSYYCNDEKQARPIQELIEAFSQTGTEGINVACSEELSFTAAEWNAKSEKEQQEILMNYRIAYLGETMVNWCPQLGTVLANDEVVDGVSERGGFPVIQKKMRQWCLRVSAYAQRLLDGLDTIDWTESLKETQKNWIGRSEGAEIEFKVKDSDLEFTIFTTRADTMFGVTFMVLAPESELVQQLTTDTQKDEVNAYLERTKKRTERERIADRSVTGVFSGSYAINPFTGEAVPIWISDYVLAGYGTGAIMAVPAHDSRDYAFAKHFGLEIRPLVEGCDVSEESFDAKEGIVCNSPREGVTPYCDLSLNGLTIKEAIAATKKYVKEHNLGRVKVNFRLRDAIFSRQRYWGEPFPVYYKDNMPYMIDESALPLELPEVAKFLPTETGEPPLGHAAKWAWDTVNKCVVENEKIDNITVFPLELNTMPGFAGSSAYYLRYMDPHNNQALVDKKTDEYWHNVDLYVGGTEHATGHLIYSRFWNKFLYDLGISVAEEPFQKLVNQGMIQGRSNFVYRFSPWNKTIKEPIATNIFISKDIVDRMLSNEGIPPYELKEIFDKNNIKYEQNWLIYQGINLNCNEIHVDVNIVSNDILDEKSFKNWRPEYQDAQFVHNEDGKYICGWAVEKMSKSMFNVVNPDMIVDKYGADTLRMYEMFLGPVEQSKPWDTNGIDGVHRFIKKFWSLFYDRNDNYLVTDEPATKEELKSLHKLIKKVTGDIEQFSYNTSISAFMICVNELFGMKCSKKEILNQFIIVLAPFAPHVCEELWETLGNAGSVCDAKWPVCNEEYLVEDTVNYTVSFNGKARFNMEFPADAASDAIQTAVLADERSEKWMEGKSIVKVIVVPKKIVNIVVK</sequence>
<evidence type="ECO:0000256" key="4">
    <source>
        <dbReference type="ARBA" id="ARBA00022741"/>
    </source>
</evidence>
<gene>
    <name evidence="9" type="primary">leuS</name>
    <name evidence="14" type="ORF">GAP55_05400</name>
</gene>
<keyword evidence="2 9" id="KW-0963">Cytoplasm</keyword>
<feature type="domain" description="Leucyl-tRNA synthetase editing" evidence="13">
    <location>
        <begin position="276"/>
        <end position="437"/>
    </location>
</feature>
<comment type="similarity">
    <text evidence="1 9 10">Belongs to the class-I aminoacyl-tRNA synthetase family.</text>
</comment>
<dbReference type="InterPro" id="IPR025709">
    <property type="entry name" value="Leu_tRNA-synth_edit"/>
</dbReference>
<evidence type="ECO:0000256" key="7">
    <source>
        <dbReference type="ARBA" id="ARBA00023146"/>
    </source>
</evidence>
<dbReference type="InterPro" id="IPR009080">
    <property type="entry name" value="tRNAsynth_Ia_anticodon-bd"/>
</dbReference>
<protein>
    <recommendedName>
        <fullName evidence="9">Leucine--tRNA ligase</fullName>
        <ecNumber evidence="9">6.1.1.4</ecNumber>
    </recommendedName>
    <alternativeName>
        <fullName evidence="9">Leucyl-tRNA synthetase</fullName>
        <shortName evidence="9">LeuRS</shortName>
    </alternativeName>
</protein>
<dbReference type="PROSITE" id="PS00178">
    <property type="entry name" value="AA_TRNA_LIGASE_I"/>
    <property type="match status" value="1"/>
</dbReference>
<feature type="short sequence motif" description="'KMSKS' region" evidence="9">
    <location>
        <begin position="763"/>
        <end position="767"/>
    </location>
</feature>
<evidence type="ECO:0000256" key="6">
    <source>
        <dbReference type="ARBA" id="ARBA00022917"/>
    </source>
</evidence>
<dbReference type="GO" id="GO:0002161">
    <property type="term" value="F:aminoacyl-tRNA deacylase activity"/>
    <property type="evidence" value="ECO:0007669"/>
    <property type="project" value="InterPro"/>
</dbReference>
<dbReference type="SUPFAM" id="SSF47323">
    <property type="entry name" value="Anticodon-binding domain of a subclass of class I aminoacyl-tRNA synthetases"/>
    <property type="match status" value="1"/>
</dbReference>
<organism evidence="14 15">
    <name type="scientific">Bacteroides uniformis</name>
    <dbReference type="NCBI Taxonomy" id="820"/>
    <lineage>
        <taxon>Bacteria</taxon>
        <taxon>Pseudomonadati</taxon>
        <taxon>Bacteroidota</taxon>
        <taxon>Bacteroidia</taxon>
        <taxon>Bacteroidales</taxon>
        <taxon>Bacteroidaceae</taxon>
        <taxon>Bacteroides</taxon>
    </lineage>
</organism>
<dbReference type="FunFam" id="3.40.50.620:FF:000154">
    <property type="entry name" value="Leucine--tRNA ligase"/>
    <property type="match status" value="1"/>
</dbReference>
<dbReference type="PRINTS" id="PR00985">
    <property type="entry name" value="TRNASYNTHLEU"/>
</dbReference>
<dbReference type="FunFam" id="1.10.730.10:FF:000011">
    <property type="entry name" value="Leucine--tRNA ligase chloroplastic/mitochondrial"/>
    <property type="match status" value="1"/>
</dbReference>
<keyword evidence="3 9" id="KW-0436">Ligase</keyword>
<keyword evidence="4 9" id="KW-0547">Nucleotide-binding</keyword>
<evidence type="ECO:0000313" key="14">
    <source>
        <dbReference type="EMBL" id="KAB4214848.1"/>
    </source>
</evidence>
<evidence type="ECO:0000259" key="12">
    <source>
        <dbReference type="Pfam" id="PF09334"/>
    </source>
</evidence>
<dbReference type="GO" id="GO:0005829">
    <property type="term" value="C:cytosol"/>
    <property type="evidence" value="ECO:0007669"/>
    <property type="project" value="TreeGrafter"/>
</dbReference>
<evidence type="ECO:0000256" key="9">
    <source>
        <dbReference type="HAMAP-Rule" id="MF_00049"/>
    </source>
</evidence>
<evidence type="ECO:0000256" key="3">
    <source>
        <dbReference type="ARBA" id="ARBA00022598"/>
    </source>
</evidence>
<evidence type="ECO:0000256" key="2">
    <source>
        <dbReference type="ARBA" id="ARBA00022490"/>
    </source>
</evidence>
<dbReference type="Pfam" id="PF09334">
    <property type="entry name" value="tRNA-synt_1g"/>
    <property type="match status" value="1"/>
</dbReference>
<keyword evidence="5 9" id="KW-0067">ATP-binding</keyword>
<evidence type="ECO:0000256" key="1">
    <source>
        <dbReference type="ARBA" id="ARBA00005594"/>
    </source>
</evidence>
<dbReference type="InterPro" id="IPR002302">
    <property type="entry name" value="Leu-tRNA-ligase"/>
</dbReference>
<evidence type="ECO:0000259" key="13">
    <source>
        <dbReference type="Pfam" id="PF13603"/>
    </source>
</evidence>
<keyword evidence="6 9" id="KW-0648">Protein biosynthesis</keyword>
<dbReference type="Proteomes" id="UP000466952">
    <property type="component" value="Unassembled WGS sequence"/>
</dbReference>
<comment type="subcellular location">
    <subcellularLocation>
        <location evidence="9">Cytoplasm</location>
    </subcellularLocation>
</comment>
<feature type="domain" description="Methionyl/Leucyl tRNA synthetase" evidence="12">
    <location>
        <begin position="35"/>
        <end position="157"/>
    </location>
</feature>
<dbReference type="GO" id="GO:0004823">
    <property type="term" value="F:leucine-tRNA ligase activity"/>
    <property type="evidence" value="ECO:0007669"/>
    <property type="project" value="UniProtKB-UniRule"/>
</dbReference>
<dbReference type="InterPro" id="IPR014729">
    <property type="entry name" value="Rossmann-like_a/b/a_fold"/>
</dbReference>
<comment type="caution">
    <text evidence="14">The sequence shown here is derived from an EMBL/GenBank/DDBJ whole genome shotgun (WGS) entry which is preliminary data.</text>
</comment>
<dbReference type="InterPro" id="IPR015413">
    <property type="entry name" value="Methionyl/Leucyl_tRNA_Synth"/>
</dbReference>
<dbReference type="EMBL" id="WCTR01000003">
    <property type="protein sequence ID" value="KAB4214848.1"/>
    <property type="molecule type" value="Genomic_DNA"/>
</dbReference>
<dbReference type="Gene3D" id="3.40.50.620">
    <property type="entry name" value="HUPs"/>
    <property type="match status" value="3"/>
</dbReference>
<dbReference type="InterPro" id="IPR013155">
    <property type="entry name" value="M/V/L/I-tRNA-synth_anticd-bd"/>
</dbReference>
<feature type="binding site" evidence="9">
    <location>
        <position position="766"/>
    </location>
    <ligand>
        <name>ATP</name>
        <dbReference type="ChEBI" id="CHEBI:30616"/>
    </ligand>
</feature>
<dbReference type="InterPro" id="IPR009008">
    <property type="entry name" value="Val/Leu/Ile-tRNA-synth_edit"/>
</dbReference>
<evidence type="ECO:0000256" key="10">
    <source>
        <dbReference type="RuleBase" id="RU363039"/>
    </source>
</evidence>
<dbReference type="PANTHER" id="PTHR43740">
    <property type="entry name" value="LEUCYL-TRNA SYNTHETASE"/>
    <property type="match status" value="1"/>
</dbReference>
<dbReference type="EC" id="6.1.1.4" evidence="9"/>
<reference evidence="14 15" key="1">
    <citation type="journal article" date="2019" name="Nat. Med.">
        <title>A library of human gut bacterial isolates paired with longitudinal multiomics data enables mechanistic microbiome research.</title>
        <authorList>
            <person name="Poyet M."/>
            <person name="Groussin M."/>
            <person name="Gibbons S.M."/>
            <person name="Avila-Pacheco J."/>
            <person name="Jiang X."/>
            <person name="Kearney S.M."/>
            <person name="Perrotta A.R."/>
            <person name="Berdy B."/>
            <person name="Zhao S."/>
            <person name="Lieberman T.D."/>
            <person name="Swanson P.K."/>
            <person name="Smith M."/>
            <person name="Roesemann S."/>
            <person name="Alexander J.E."/>
            <person name="Rich S.A."/>
            <person name="Livny J."/>
            <person name="Vlamakis H."/>
            <person name="Clish C."/>
            <person name="Bullock K."/>
            <person name="Deik A."/>
            <person name="Scott J."/>
            <person name="Pierce K.A."/>
            <person name="Xavier R.J."/>
            <person name="Alm E.J."/>
        </authorList>
    </citation>
    <scope>NUCLEOTIDE SEQUENCE [LARGE SCALE GENOMIC DNA]</scope>
    <source>
        <strain evidence="14 15">BIOML-A11</strain>
    </source>
</reference>
<evidence type="ECO:0000313" key="15">
    <source>
        <dbReference type="Proteomes" id="UP000466952"/>
    </source>
</evidence>
<dbReference type="SUPFAM" id="SSF52374">
    <property type="entry name" value="Nucleotidylyl transferase"/>
    <property type="match status" value="1"/>
</dbReference>
<accession>A0A3E5BGF5</accession>
<evidence type="ECO:0000256" key="5">
    <source>
        <dbReference type="ARBA" id="ARBA00022840"/>
    </source>
</evidence>
<dbReference type="PANTHER" id="PTHR43740:SF2">
    <property type="entry name" value="LEUCINE--TRNA LIGASE, MITOCHONDRIAL"/>
    <property type="match status" value="1"/>
</dbReference>
<dbReference type="FunFam" id="3.40.50.620:FF:000060">
    <property type="entry name" value="Leucine--tRNA ligase"/>
    <property type="match status" value="1"/>
</dbReference>
<dbReference type="GO" id="GO:0005524">
    <property type="term" value="F:ATP binding"/>
    <property type="evidence" value="ECO:0007669"/>
    <property type="project" value="UniProtKB-UniRule"/>
</dbReference>
<comment type="caution">
    <text evidence="9">Lacks conserved residue(s) required for the propagation of feature annotation.</text>
</comment>
<evidence type="ECO:0000259" key="11">
    <source>
        <dbReference type="Pfam" id="PF08264"/>
    </source>
</evidence>
<dbReference type="Pfam" id="PF13603">
    <property type="entry name" value="tRNA-synt_1_2"/>
    <property type="match status" value="1"/>
</dbReference>
<keyword evidence="7 9" id="KW-0030">Aminoacyl-tRNA synthetase</keyword>
<dbReference type="GO" id="GO:0006429">
    <property type="term" value="P:leucyl-tRNA aminoacylation"/>
    <property type="evidence" value="ECO:0007669"/>
    <property type="project" value="UniProtKB-UniRule"/>
</dbReference>
<feature type="domain" description="Methionyl/Valyl/Leucyl/Isoleucyl-tRNA synthetase anticodon-binding" evidence="11">
    <location>
        <begin position="840"/>
        <end position="951"/>
    </location>
</feature>
<evidence type="ECO:0000256" key="8">
    <source>
        <dbReference type="ARBA" id="ARBA00047469"/>
    </source>
</evidence>
<comment type="catalytic activity">
    <reaction evidence="8 9">
        <text>tRNA(Leu) + L-leucine + ATP = L-leucyl-tRNA(Leu) + AMP + diphosphate</text>
        <dbReference type="Rhea" id="RHEA:11688"/>
        <dbReference type="Rhea" id="RHEA-COMP:9613"/>
        <dbReference type="Rhea" id="RHEA-COMP:9622"/>
        <dbReference type="ChEBI" id="CHEBI:30616"/>
        <dbReference type="ChEBI" id="CHEBI:33019"/>
        <dbReference type="ChEBI" id="CHEBI:57427"/>
        <dbReference type="ChEBI" id="CHEBI:78442"/>
        <dbReference type="ChEBI" id="CHEBI:78494"/>
        <dbReference type="ChEBI" id="CHEBI:456215"/>
        <dbReference type="EC" id="6.1.1.4"/>
    </reaction>
</comment>
<dbReference type="CDD" id="cd07958">
    <property type="entry name" value="Anticodon_Ia_Leu_BEm"/>
    <property type="match status" value="1"/>
</dbReference>
<dbReference type="AlphaFoldDB" id="A0A3E5BGF5"/>
<dbReference type="FunFam" id="3.40.50.620:FF:000056">
    <property type="entry name" value="Leucine--tRNA ligase"/>
    <property type="match status" value="1"/>
</dbReference>
<dbReference type="SUPFAM" id="SSF50677">
    <property type="entry name" value="ValRS/IleRS/LeuRS editing domain"/>
    <property type="match status" value="1"/>
</dbReference>
<dbReference type="HAMAP" id="MF_00049_B">
    <property type="entry name" value="Leu_tRNA_synth_B"/>
    <property type="match status" value="1"/>
</dbReference>
<proteinExistence type="inferred from homology"/>
<dbReference type="InterPro" id="IPR001412">
    <property type="entry name" value="aa-tRNA-synth_I_CS"/>
</dbReference>
<dbReference type="Gene3D" id="1.10.730.10">
    <property type="entry name" value="Isoleucyl-tRNA Synthetase, Domain 1"/>
    <property type="match status" value="1"/>
</dbReference>
<dbReference type="Gene3D" id="3.90.740.10">
    <property type="entry name" value="Valyl/Leucyl/Isoleucyl-tRNA synthetase, editing domain"/>
    <property type="match status" value="1"/>
</dbReference>